<dbReference type="RefSeq" id="WP_279241719.1">
    <property type="nucleotide sequence ID" value="NZ_CP036501.1"/>
</dbReference>
<dbReference type="InterPro" id="IPR033942">
    <property type="entry name" value="IMPase"/>
</dbReference>
<name>A0ABY6Q9D7_9GAMM</name>
<keyword evidence="10" id="KW-1185">Reference proteome</keyword>
<keyword evidence="5 8" id="KW-0378">Hydrolase</keyword>
<keyword evidence="6" id="KW-0804">Transcription</keyword>
<evidence type="ECO:0000256" key="1">
    <source>
        <dbReference type="ARBA" id="ARBA00001033"/>
    </source>
</evidence>
<dbReference type="Gene3D" id="3.30.540.10">
    <property type="entry name" value="Fructose-1,6-Bisphosphatase, subunit A, domain 1"/>
    <property type="match status" value="1"/>
</dbReference>
<evidence type="ECO:0000256" key="2">
    <source>
        <dbReference type="ARBA" id="ARBA00001946"/>
    </source>
</evidence>
<dbReference type="EC" id="3.1.3.25" evidence="8"/>
<evidence type="ECO:0000256" key="4">
    <source>
        <dbReference type="ARBA" id="ARBA00022723"/>
    </source>
</evidence>
<organism evidence="9 10">
    <name type="scientific">Candidatus Paraluminiphilus aquimaris</name>
    <dbReference type="NCBI Taxonomy" id="2518994"/>
    <lineage>
        <taxon>Bacteria</taxon>
        <taxon>Pseudomonadati</taxon>
        <taxon>Pseudomonadota</taxon>
        <taxon>Gammaproteobacteria</taxon>
        <taxon>Cellvibrionales</taxon>
        <taxon>Halieaceae</taxon>
        <taxon>Candidatus Paraluminiphilus</taxon>
    </lineage>
</organism>
<dbReference type="Gene3D" id="3.40.190.80">
    <property type="match status" value="1"/>
</dbReference>
<evidence type="ECO:0000313" key="10">
    <source>
        <dbReference type="Proteomes" id="UP001317963"/>
    </source>
</evidence>
<dbReference type="Pfam" id="PF00459">
    <property type="entry name" value="Inositol_P"/>
    <property type="match status" value="1"/>
</dbReference>
<dbReference type="InterPro" id="IPR020550">
    <property type="entry name" value="Inositol_monophosphatase_CS"/>
</dbReference>
<comment type="cofactor">
    <cofactor evidence="2 8">
        <name>Mg(2+)</name>
        <dbReference type="ChEBI" id="CHEBI:18420"/>
    </cofactor>
</comment>
<dbReference type="InterPro" id="IPR020583">
    <property type="entry name" value="Inositol_monoP_metal-BS"/>
</dbReference>
<evidence type="ECO:0000256" key="5">
    <source>
        <dbReference type="ARBA" id="ARBA00022801"/>
    </source>
</evidence>
<gene>
    <name evidence="9" type="ORF">E0F26_11045</name>
</gene>
<dbReference type="PROSITE" id="PS00630">
    <property type="entry name" value="IMP_2"/>
    <property type="match status" value="1"/>
</dbReference>
<keyword evidence="7 8" id="KW-0460">Magnesium</keyword>
<protein>
    <recommendedName>
        <fullName evidence="8">Inositol-1-monophosphatase</fullName>
        <ecNumber evidence="8">3.1.3.25</ecNumber>
    </recommendedName>
</protein>
<keyword evidence="6" id="KW-0889">Transcription antitermination</keyword>
<comment type="similarity">
    <text evidence="3 8">Belongs to the inositol monophosphatase superfamily.</text>
</comment>
<evidence type="ECO:0000313" key="9">
    <source>
        <dbReference type="EMBL" id="UZP75239.1"/>
    </source>
</evidence>
<evidence type="ECO:0000256" key="7">
    <source>
        <dbReference type="ARBA" id="ARBA00022842"/>
    </source>
</evidence>
<reference evidence="9 10" key="1">
    <citation type="submission" date="2019-02" db="EMBL/GenBank/DDBJ databases">
        <title>Halieaceae_genomes.</title>
        <authorList>
            <person name="Li S.-H."/>
        </authorList>
    </citation>
    <scope>NUCLEOTIDE SEQUENCE [LARGE SCALE GENOMIC DNA]</scope>
    <source>
        <strain evidence="9 10">JH123</strain>
    </source>
</reference>
<dbReference type="CDD" id="cd01639">
    <property type="entry name" value="IMPase"/>
    <property type="match status" value="1"/>
</dbReference>
<keyword evidence="4 8" id="KW-0479">Metal-binding</keyword>
<dbReference type="PROSITE" id="PS00629">
    <property type="entry name" value="IMP_1"/>
    <property type="match status" value="1"/>
</dbReference>
<dbReference type="SUPFAM" id="SSF56655">
    <property type="entry name" value="Carbohydrate phosphatase"/>
    <property type="match status" value="1"/>
</dbReference>
<accession>A0ABY6Q9D7</accession>
<proteinExistence type="inferred from homology"/>
<evidence type="ECO:0000256" key="3">
    <source>
        <dbReference type="ARBA" id="ARBA00009759"/>
    </source>
</evidence>
<sequence length="261" mass="28357">MEPMVNIALRAARKAGNLIVRASDDLTRLRFEAKGKADFVTEVDLAAERELLYNLQNTYPDHAFICEESGRTGPDHAEYVWVIDPLDGTSNFMRGIPHYAISMACIKAGKLEHAVVLDPVKQEEFTASRGRGAQLNGRRMRVSDRTDMRECLFGTGTPWLGNCDDQMDWYVKGLGQVAGSSMGVRRAGAAALDLAYVAAGRLDGFWEAGLKPWDIAAGALLIRESGGLITNFQGSDDVLGGNGDIVCANPKLLKQLAAAIR</sequence>
<dbReference type="InterPro" id="IPR000760">
    <property type="entry name" value="Inositol_monophosphatase-like"/>
</dbReference>
<dbReference type="PANTHER" id="PTHR20854">
    <property type="entry name" value="INOSITOL MONOPHOSPHATASE"/>
    <property type="match status" value="1"/>
</dbReference>
<keyword evidence="6" id="KW-0805">Transcription regulation</keyword>
<dbReference type="PANTHER" id="PTHR20854:SF4">
    <property type="entry name" value="INOSITOL-1-MONOPHOSPHATASE-RELATED"/>
    <property type="match status" value="1"/>
</dbReference>
<comment type="catalytic activity">
    <reaction evidence="1 8">
        <text>a myo-inositol phosphate + H2O = myo-inositol + phosphate</text>
        <dbReference type="Rhea" id="RHEA:24056"/>
        <dbReference type="ChEBI" id="CHEBI:15377"/>
        <dbReference type="ChEBI" id="CHEBI:17268"/>
        <dbReference type="ChEBI" id="CHEBI:43474"/>
        <dbReference type="ChEBI" id="CHEBI:84139"/>
        <dbReference type="EC" id="3.1.3.25"/>
    </reaction>
</comment>
<dbReference type="PRINTS" id="PR00377">
    <property type="entry name" value="IMPHPHTASES"/>
</dbReference>
<dbReference type="EMBL" id="CP036501">
    <property type="protein sequence ID" value="UZP75239.1"/>
    <property type="molecule type" value="Genomic_DNA"/>
</dbReference>
<dbReference type="PRINTS" id="PR01959">
    <property type="entry name" value="SBIMPHPHTASE"/>
</dbReference>
<evidence type="ECO:0000256" key="6">
    <source>
        <dbReference type="ARBA" id="ARBA00022814"/>
    </source>
</evidence>
<dbReference type="Proteomes" id="UP001317963">
    <property type="component" value="Chromosome"/>
</dbReference>
<evidence type="ECO:0000256" key="8">
    <source>
        <dbReference type="RuleBase" id="RU364068"/>
    </source>
</evidence>
<dbReference type="InterPro" id="IPR022337">
    <property type="entry name" value="Inositol_monophosphatase_SuhB"/>
</dbReference>